<comment type="caution">
    <text evidence="1">The sequence shown here is derived from an EMBL/GenBank/DDBJ whole genome shotgun (WGS) entry which is preliminary data.</text>
</comment>
<accession>A0A0F9JX19</accession>
<reference evidence="1" key="1">
    <citation type="journal article" date="2015" name="Nature">
        <title>Complex archaea that bridge the gap between prokaryotes and eukaryotes.</title>
        <authorList>
            <person name="Spang A."/>
            <person name="Saw J.H."/>
            <person name="Jorgensen S.L."/>
            <person name="Zaremba-Niedzwiedzka K."/>
            <person name="Martijn J."/>
            <person name="Lind A.E."/>
            <person name="van Eijk R."/>
            <person name="Schleper C."/>
            <person name="Guy L."/>
            <person name="Ettema T.J."/>
        </authorList>
    </citation>
    <scope>NUCLEOTIDE SEQUENCE</scope>
</reference>
<gene>
    <name evidence="1" type="ORF">LCGC14_1705920</name>
</gene>
<protein>
    <submittedName>
        <fullName evidence="1">Uncharacterized protein</fullName>
    </submittedName>
</protein>
<dbReference type="EMBL" id="LAZR01015140">
    <property type="protein sequence ID" value="KKM14463.1"/>
    <property type="molecule type" value="Genomic_DNA"/>
</dbReference>
<proteinExistence type="predicted"/>
<sequence>MEVDSPMSCPRCNSPWGKIVGNTLVCKCGYRHTVPLKPTYEELEKQIKVLEARLGLAESHVEGNEIE</sequence>
<name>A0A0F9JX19_9ZZZZ</name>
<dbReference type="AlphaFoldDB" id="A0A0F9JX19"/>
<organism evidence="1">
    <name type="scientific">marine sediment metagenome</name>
    <dbReference type="NCBI Taxonomy" id="412755"/>
    <lineage>
        <taxon>unclassified sequences</taxon>
        <taxon>metagenomes</taxon>
        <taxon>ecological metagenomes</taxon>
    </lineage>
</organism>
<evidence type="ECO:0000313" key="1">
    <source>
        <dbReference type="EMBL" id="KKM14463.1"/>
    </source>
</evidence>